<dbReference type="Proteomes" id="UP001388259">
    <property type="component" value="Unassembled WGS sequence"/>
</dbReference>
<comment type="caution">
    <text evidence="2">The sequence shown here is derived from an EMBL/GenBank/DDBJ whole genome shotgun (WGS) entry which is preliminary data.</text>
</comment>
<dbReference type="EMBL" id="JAZBJM010000002">
    <property type="protein sequence ID" value="MEM0517821.1"/>
    <property type="molecule type" value="Genomic_DNA"/>
</dbReference>
<name>A0AB35YSU4_9FLAO</name>
<proteinExistence type="predicted"/>
<evidence type="ECO:0000256" key="1">
    <source>
        <dbReference type="SAM" id="SignalP"/>
    </source>
</evidence>
<organism evidence="2 4">
    <name type="scientific">Aequorivita flava</name>
    <dbReference type="NCBI Taxonomy" id="3114371"/>
    <lineage>
        <taxon>Bacteria</taxon>
        <taxon>Pseudomonadati</taxon>
        <taxon>Bacteroidota</taxon>
        <taxon>Flavobacteriia</taxon>
        <taxon>Flavobacteriales</taxon>
        <taxon>Flavobacteriaceae</taxon>
        <taxon>Aequorivita</taxon>
    </lineage>
</organism>
<evidence type="ECO:0000313" key="2">
    <source>
        <dbReference type="EMBL" id="MEM0517821.1"/>
    </source>
</evidence>
<feature type="chain" id="PRO_5044301610" description="GLPGLI family protein" evidence="1">
    <location>
        <begin position="20"/>
        <end position="234"/>
    </location>
</feature>
<dbReference type="RefSeq" id="WP_342686952.1">
    <property type="nucleotide sequence ID" value="NZ_JAZBJM010000002.1"/>
</dbReference>
<protein>
    <recommendedName>
        <fullName evidence="6">GLPGLI family protein</fullName>
    </recommendedName>
</protein>
<gene>
    <name evidence="3" type="ORF">VZD24_02485</name>
    <name evidence="2" type="ORF">VZD85_05620</name>
</gene>
<reference evidence="2 5" key="1">
    <citation type="submission" date="2024-01" db="EMBL/GenBank/DDBJ databases">
        <title>Aequorivita flavus sp. nov., isolated from deep-sea sediment.</title>
        <authorList>
            <person name="Chen X."/>
        </authorList>
    </citation>
    <scope>NUCLEOTIDE SEQUENCE</scope>
    <source>
        <strain evidence="2">MCCC 1A16923</strain>
        <strain evidence="3 5">MCCC 1A16935</strain>
    </source>
</reference>
<accession>A0AB35YSU4</accession>
<dbReference type="AlphaFoldDB" id="A0AB35YSU4"/>
<keyword evidence="1" id="KW-0732">Signal</keyword>
<dbReference type="EMBL" id="JBANCF010000002">
    <property type="protein sequence ID" value="MEM0572372.1"/>
    <property type="molecule type" value="Genomic_DNA"/>
</dbReference>
<evidence type="ECO:0008006" key="6">
    <source>
        <dbReference type="Google" id="ProtNLM"/>
    </source>
</evidence>
<feature type="signal peptide" evidence="1">
    <location>
        <begin position="1"/>
        <end position="19"/>
    </location>
</feature>
<evidence type="ECO:0000313" key="5">
    <source>
        <dbReference type="Proteomes" id="UP001390963"/>
    </source>
</evidence>
<evidence type="ECO:0000313" key="3">
    <source>
        <dbReference type="EMBL" id="MEM0572372.1"/>
    </source>
</evidence>
<sequence length="234" mass="26916">MKKLIFTAAFALLTVSLFSQERQSSYTSIYDRTIDLNQKSLAFGLTEAQFESIKDEAYANPNFVQGKIFQDDQLIKDDVPMRYNAFADEIEIKKSASDVSYGALMKSPDIYVKMFRDIYVFIPFEGSNAKGGYFNVLTDGKTYDLYKKTKAVFREPQKAKTSYQRDSPPSFPKTVTYYLVQNGAFLEMPSSKSKILKMMDKKKSEMKRFIKDNDIDLDKEADLIKTISYFDSIL</sequence>
<keyword evidence="5" id="KW-1185">Reference proteome</keyword>
<evidence type="ECO:0000313" key="4">
    <source>
        <dbReference type="Proteomes" id="UP001388259"/>
    </source>
</evidence>
<dbReference type="Proteomes" id="UP001390963">
    <property type="component" value="Unassembled WGS sequence"/>
</dbReference>